<evidence type="ECO:0000256" key="8">
    <source>
        <dbReference type="ARBA" id="ARBA00022842"/>
    </source>
</evidence>
<keyword evidence="8" id="KW-0460">Magnesium</keyword>
<dbReference type="PROSITE" id="PS01330">
    <property type="entry name" value="PABS_1"/>
    <property type="match status" value="1"/>
</dbReference>
<evidence type="ECO:0000256" key="2">
    <source>
        <dbReference type="ARBA" id="ARBA00001946"/>
    </source>
</evidence>
<keyword evidence="11 14" id="KW-0620">Polyamine biosynthesis</keyword>
<evidence type="ECO:0000256" key="15">
    <source>
        <dbReference type="RuleBase" id="RU003465"/>
    </source>
</evidence>
<dbReference type="FunFam" id="3.20.20.60:FF:000057">
    <property type="entry name" value="Pyruvate kinase family protein"/>
    <property type="match status" value="1"/>
</dbReference>
<evidence type="ECO:0000256" key="14">
    <source>
        <dbReference type="PROSITE-ProRule" id="PRU00354"/>
    </source>
</evidence>
<dbReference type="CDD" id="cd02440">
    <property type="entry name" value="AdoMet_MTases"/>
    <property type="match status" value="1"/>
</dbReference>
<dbReference type="Gene3D" id="2.30.140.10">
    <property type="entry name" value="Spermidine synthase, tetramerisation domain"/>
    <property type="match status" value="1"/>
</dbReference>
<gene>
    <name evidence="19" type="ORF">F0562_030938</name>
</gene>
<dbReference type="GO" id="GO:0008295">
    <property type="term" value="P:spermidine biosynthetic process"/>
    <property type="evidence" value="ECO:0007669"/>
    <property type="project" value="UniProtKB-KW"/>
</dbReference>
<dbReference type="Pfam" id="PF00224">
    <property type="entry name" value="PK"/>
    <property type="match status" value="1"/>
</dbReference>
<dbReference type="GO" id="GO:0004766">
    <property type="term" value="F:spermidine synthase activity"/>
    <property type="evidence" value="ECO:0007669"/>
    <property type="project" value="UniProtKB-EC"/>
</dbReference>
<dbReference type="GO" id="GO:0004721">
    <property type="term" value="F:phosphoprotein phosphatase activity"/>
    <property type="evidence" value="ECO:0007669"/>
    <property type="project" value="UniProtKB-KW"/>
</dbReference>
<dbReference type="InterPro" id="IPR029063">
    <property type="entry name" value="SAM-dependent_MTases_sf"/>
</dbReference>
<comment type="pathway">
    <text evidence="3">Amine and polyamine biosynthesis; spermidine biosynthesis; spermidine from putrescine: step 1/1.</text>
</comment>
<dbReference type="Gene3D" id="3.40.50.150">
    <property type="entry name" value="Vaccinia Virus protein VP39"/>
    <property type="match status" value="1"/>
</dbReference>
<evidence type="ECO:0000256" key="5">
    <source>
        <dbReference type="ARBA" id="ARBA00022679"/>
    </source>
</evidence>
<dbReference type="InterPro" id="IPR015793">
    <property type="entry name" value="Pyrv_Knase_brl"/>
</dbReference>
<dbReference type="Pfam" id="PF17284">
    <property type="entry name" value="Spermine_synt_N"/>
    <property type="match status" value="1"/>
</dbReference>
<dbReference type="HAMAP" id="MF_00198">
    <property type="entry name" value="Spermidine_synth"/>
    <property type="match status" value="1"/>
</dbReference>
<dbReference type="PROSITE" id="PS01032">
    <property type="entry name" value="PPM_1"/>
    <property type="match status" value="1"/>
</dbReference>
<dbReference type="Proteomes" id="UP000325577">
    <property type="component" value="Linkage Group LG18"/>
</dbReference>
<dbReference type="InterPro" id="IPR000222">
    <property type="entry name" value="PP2C_BS"/>
</dbReference>
<dbReference type="Pfam" id="PF00481">
    <property type="entry name" value="PP2C"/>
    <property type="match status" value="1"/>
</dbReference>
<dbReference type="PANTHER" id="PTHR11558">
    <property type="entry name" value="SPERMIDINE/SPERMINE SYNTHASE"/>
    <property type="match status" value="1"/>
</dbReference>
<evidence type="ECO:0000256" key="11">
    <source>
        <dbReference type="ARBA" id="ARBA00023115"/>
    </source>
</evidence>
<dbReference type="SUPFAM" id="SSF81606">
    <property type="entry name" value="PP2C-like"/>
    <property type="match status" value="1"/>
</dbReference>
<dbReference type="PANTHER" id="PTHR11558:SF25">
    <property type="entry name" value="SPERMINE SYNTHASE"/>
    <property type="match status" value="1"/>
</dbReference>
<evidence type="ECO:0000313" key="20">
    <source>
        <dbReference type="Proteomes" id="UP000325577"/>
    </source>
</evidence>
<name>A0A5J5ATH2_9ASTE</name>
<feature type="domain" description="PPM-type phosphatase" evidence="18">
    <location>
        <begin position="49"/>
        <end position="339"/>
    </location>
</feature>
<dbReference type="FunFam" id="2.30.140.10:FF:000003">
    <property type="entry name" value="Spermidine synthase 1"/>
    <property type="match status" value="1"/>
</dbReference>
<evidence type="ECO:0000256" key="1">
    <source>
        <dbReference type="ARBA" id="ARBA00001936"/>
    </source>
</evidence>
<dbReference type="Gene3D" id="3.60.40.10">
    <property type="entry name" value="PPM-type phosphatase domain"/>
    <property type="match status" value="1"/>
</dbReference>
<protein>
    <submittedName>
        <fullName evidence="19">Uncharacterized protein</fullName>
    </submittedName>
</protein>
<dbReference type="InterPro" id="IPR001932">
    <property type="entry name" value="PPM-type_phosphatase-like_dom"/>
</dbReference>
<dbReference type="CDD" id="cd00143">
    <property type="entry name" value="PP2Cc"/>
    <property type="match status" value="1"/>
</dbReference>
<sequence length="1067" mass="117579">MVVSLSFSSSISSSSDHSSGNDPILARISSFRDETRRERGDLRNVTCFSHGAISVIGLRREMEDAVTTELGFVTRDSRKYDFFGVYDGHGGSGVAHACRDQLHWLLLREIEEKGASTTSAMVAGEVDWEKVMLVTFGKMDEEVNDSAWVGAHYGASSVTIGSTAVVAVVGEEELVVANCGDSRAVLSRGGVAIPLSNDHKPDRPDELERIEFAGGRVINWDGHRVLGVLATSRSIGDHYLKPFVISEPEVTVNERTDADEFLILASDGLWDVISNEVACEVVRRCLDRRMRRKCQKSVHGRKSSEIANESRATEAAAALADLAMARVIRSCVLSATSPLTPETGASEEKDNIWRATQEEARVSDPELEAKCHSTVVSGWFSESRSCSEKVGKRIYFNNPMWPGEAHSLEVEKILYKEKSEYQEILVFESSTYGKVLVLDGIVQLTEKDECAYQEMIAHLPLCSIQSPKKVLVVGGGDGGVLREISRHSSVELIEICEIDEMVIDVSKKFFPELSVGFEDPRVRLHIGDAAEFLRHAPEGKYDAIIVDSSDPVGPAQELVERPFFESIARALRPGGVLCSMAESMWLHTHLIQDMISICHETFKGSVHYAWTSVPTYPSGVIGFLICATEGPSVDFINPINPIEKLEGAVEHRRELRFYNSEIHTAAFALPSFVKKEASLLFFKRSREQLWGEIGGLACKFGPEMGKHALIKRVSFVLLMSASDQALLSNYSIQTSNPSDSTFSNLCGKFTHLPCRIYVRRPVFKDQIIQNLARKKSALGKDESSKDLEKEDVASLSCSAANLPQSAEILGNQGNLLDKLKAVHLHVLAMEQWNASRLKLCHRNYLVSAANLIHYLALKSLDVEQLKDDLSSIGLLNLETINPYVLASLSAGIQMLENLKSNSLNCRENVDGISSWISLDKQMKGEFTIKTMRKKASFNKETLFGPLQDERTTNIMVTVGQEATESETLITDLLNSGASIIRINCAHGNPSVWSEIIKRVKRSSQMLEKPCRVLMDLAGPKLRTGKLKAGPCVIKISPKKDACGNVILPAQIWLSPKGAGPSTGSFIS</sequence>
<keyword evidence="9 15" id="KW-0904">Protein phosphatase</keyword>
<dbReference type="PROSITE" id="PS51746">
    <property type="entry name" value="PPM_2"/>
    <property type="match status" value="1"/>
</dbReference>
<dbReference type="NCBIfam" id="TIGR00417">
    <property type="entry name" value="speE"/>
    <property type="match status" value="1"/>
</dbReference>
<dbReference type="SUPFAM" id="SSF51621">
    <property type="entry name" value="Phosphoenolpyruvate/pyruvate domain"/>
    <property type="match status" value="1"/>
</dbReference>
<dbReference type="Pfam" id="PF01564">
    <property type="entry name" value="Spermine_synth"/>
    <property type="match status" value="1"/>
</dbReference>
<comment type="catalytic activity">
    <reaction evidence="13">
        <text>S-adenosyl 3-(methylsulfanyl)propylamine + putrescine = S-methyl-5'-thioadenosine + spermidine + H(+)</text>
        <dbReference type="Rhea" id="RHEA:12721"/>
        <dbReference type="ChEBI" id="CHEBI:15378"/>
        <dbReference type="ChEBI" id="CHEBI:17509"/>
        <dbReference type="ChEBI" id="CHEBI:57443"/>
        <dbReference type="ChEBI" id="CHEBI:57834"/>
        <dbReference type="ChEBI" id="CHEBI:326268"/>
        <dbReference type="EC" id="2.5.1.16"/>
    </reaction>
</comment>
<keyword evidence="12" id="KW-0464">Manganese</keyword>
<dbReference type="OrthoDB" id="38125at2759"/>
<dbReference type="NCBIfam" id="NF002010">
    <property type="entry name" value="PRK00811.1"/>
    <property type="match status" value="1"/>
</dbReference>
<evidence type="ECO:0000256" key="10">
    <source>
        <dbReference type="ARBA" id="ARBA00023066"/>
    </source>
</evidence>
<evidence type="ECO:0000256" key="9">
    <source>
        <dbReference type="ARBA" id="ARBA00022912"/>
    </source>
</evidence>
<keyword evidence="20" id="KW-1185">Reference proteome</keyword>
<evidence type="ECO:0000256" key="13">
    <source>
        <dbReference type="ARBA" id="ARBA00049307"/>
    </source>
</evidence>
<evidence type="ECO:0000259" key="18">
    <source>
        <dbReference type="PROSITE" id="PS51746"/>
    </source>
</evidence>
<evidence type="ECO:0000313" key="19">
    <source>
        <dbReference type="EMBL" id="KAA8533628.1"/>
    </source>
</evidence>
<dbReference type="Gene3D" id="3.20.20.60">
    <property type="entry name" value="Phosphoenolpyruvate-binding domains"/>
    <property type="match status" value="1"/>
</dbReference>
<dbReference type="GO" id="GO:0030955">
    <property type="term" value="F:potassium ion binding"/>
    <property type="evidence" value="ECO:0007669"/>
    <property type="project" value="InterPro"/>
</dbReference>
<evidence type="ECO:0000256" key="7">
    <source>
        <dbReference type="ARBA" id="ARBA00022801"/>
    </source>
</evidence>
<evidence type="ECO:0000256" key="6">
    <source>
        <dbReference type="ARBA" id="ARBA00022723"/>
    </source>
</evidence>
<accession>A0A5J5ATH2</accession>
<dbReference type="GO" id="GO:0005829">
    <property type="term" value="C:cytosol"/>
    <property type="evidence" value="ECO:0007669"/>
    <property type="project" value="TreeGrafter"/>
</dbReference>
<feature type="active site" description="Proton acceptor" evidence="14">
    <location>
        <position position="547"/>
    </location>
</feature>
<comment type="similarity">
    <text evidence="4 16">Belongs to the spermidine/spermine synthase family.</text>
</comment>
<dbReference type="SUPFAM" id="SSF53335">
    <property type="entry name" value="S-adenosyl-L-methionine-dependent methyltransferases"/>
    <property type="match status" value="1"/>
</dbReference>
<comment type="cofactor">
    <cofactor evidence="1">
        <name>Mn(2+)</name>
        <dbReference type="ChEBI" id="CHEBI:29035"/>
    </cofactor>
</comment>
<dbReference type="InterPro" id="IPR037163">
    <property type="entry name" value="Spermidine_synt_N_sf"/>
</dbReference>
<keyword evidence="6" id="KW-0479">Metal-binding</keyword>
<proteinExistence type="inferred from homology"/>
<keyword evidence="7 15" id="KW-0378">Hydrolase</keyword>
<comment type="cofactor">
    <cofactor evidence="2">
        <name>Mg(2+)</name>
        <dbReference type="ChEBI" id="CHEBI:18420"/>
    </cofactor>
</comment>
<evidence type="ECO:0000256" key="3">
    <source>
        <dbReference type="ARBA" id="ARBA00005123"/>
    </source>
</evidence>
<dbReference type="InterPro" id="IPR030373">
    <property type="entry name" value="PABS_CS"/>
</dbReference>
<keyword evidence="5 14" id="KW-0808">Transferase</keyword>
<organism evidence="19 20">
    <name type="scientific">Nyssa sinensis</name>
    <dbReference type="NCBI Taxonomy" id="561372"/>
    <lineage>
        <taxon>Eukaryota</taxon>
        <taxon>Viridiplantae</taxon>
        <taxon>Streptophyta</taxon>
        <taxon>Embryophyta</taxon>
        <taxon>Tracheophyta</taxon>
        <taxon>Spermatophyta</taxon>
        <taxon>Magnoliopsida</taxon>
        <taxon>eudicotyledons</taxon>
        <taxon>Gunneridae</taxon>
        <taxon>Pentapetalae</taxon>
        <taxon>asterids</taxon>
        <taxon>Cornales</taxon>
        <taxon>Nyssaceae</taxon>
        <taxon>Nyssa</taxon>
    </lineage>
</organism>
<dbReference type="InterPro" id="IPR015813">
    <property type="entry name" value="Pyrv/PenolPyrv_kinase-like_dom"/>
</dbReference>
<dbReference type="GO" id="GO:0004743">
    <property type="term" value="F:pyruvate kinase activity"/>
    <property type="evidence" value="ECO:0007669"/>
    <property type="project" value="InterPro"/>
</dbReference>
<evidence type="ECO:0000256" key="16">
    <source>
        <dbReference type="RuleBase" id="RU003836"/>
    </source>
</evidence>
<dbReference type="PROSITE" id="PS51006">
    <property type="entry name" value="PABS_2"/>
    <property type="match status" value="1"/>
</dbReference>
<feature type="domain" description="PABS" evidence="17">
    <location>
        <begin position="377"/>
        <end position="628"/>
    </location>
</feature>
<dbReference type="FunFam" id="3.40.50.150:FF:000048">
    <property type="entry name" value="Spermidine synthase 1"/>
    <property type="match status" value="1"/>
</dbReference>
<dbReference type="AlphaFoldDB" id="A0A5J5ATH2"/>
<dbReference type="InterPro" id="IPR040442">
    <property type="entry name" value="Pyrv_kinase-like_dom_sf"/>
</dbReference>
<comment type="similarity">
    <text evidence="15">Belongs to the PP2C family.</text>
</comment>
<dbReference type="EMBL" id="CM018041">
    <property type="protein sequence ID" value="KAA8533628.1"/>
    <property type="molecule type" value="Genomic_DNA"/>
</dbReference>
<dbReference type="FunFam" id="3.60.40.10:FF:000291">
    <property type="entry name" value="Protein phosphatase 2C 50"/>
    <property type="match status" value="1"/>
</dbReference>
<dbReference type="SMART" id="SM00332">
    <property type="entry name" value="PP2Cc"/>
    <property type="match status" value="1"/>
</dbReference>
<reference evidence="19 20" key="1">
    <citation type="submission" date="2019-09" db="EMBL/GenBank/DDBJ databases">
        <title>A chromosome-level genome assembly of the Chinese tupelo Nyssa sinensis.</title>
        <authorList>
            <person name="Yang X."/>
            <person name="Kang M."/>
            <person name="Yang Y."/>
            <person name="Xiong H."/>
            <person name="Wang M."/>
            <person name="Zhang Z."/>
            <person name="Wang Z."/>
            <person name="Wu H."/>
            <person name="Ma T."/>
            <person name="Liu J."/>
            <person name="Xi Z."/>
        </authorList>
    </citation>
    <scope>NUCLEOTIDE SEQUENCE [LARGE SCALE GENOMIC DNA]</scope>
    <source>
        <strain evidence="19">J267</strain>
        <tissue evidence="19">Leaf</tissue>
    </source>
</reference>
<dbReference type="InterPro" id="IPR036457">
    <property type="entry name" value="PPM-type-like_dom_sf"/>
</dbReference>
<dbReference type="InterPro" id="IPR001045">
    <property type="entry name" value="Spermi_synthase"/>
</dbReference>
<dbReference type="GO" id="GO:0000287">
    <property type="term" value="F:magnesium ion binding"/>
    <property type="evidence" value="ECO:0007669"/>
    <property type="project" value="InterPro"/>
</dbReference>
<evidence type="ECO:0000256" key="12">
    <source>
        <dbReference type="ARBA" id="ARBA00023211"/>
    </source>
</evidence>
<evidence type="ECO:0000256" key="4">
    <source>
        <dbReference type="ARBA" id="ARBA00007867"/>
    </source>
</evidence>
<keyword evidence="10" id="KW-0745">Spermidine biosynthesis</keyword>
<dbReference type="InterPro" id="IPR035246">
    <property type="entry name" value="Spermidine_synt_N"/>
</dbReference>
<dbReference type="InterPro" id="IPR030374">
    <property type="entry name" value="PABS"/>
</dbReference>
<evidence type="ECO:0000259" key="17">
    <source>
        <dbReference type="PROSITE" id="PS51006"/>
    </source>
</evidence>